<organism evidence="1 2">
    <name type="scientific">Sphingobacterium micropteri</name>
    <dbReference type="NCBI Taxonomy" id="2763501"/>
    <lineage>
        <taxon>Bacteria</taxon>
        <taxon>Pseudomonadati</taxon>
        <taxon>Bacteroidota</taxon>
        <taxon>Sphingobacteriia</taxon>
        <taxon>Sphingobacteriales</taxon>
        <taxon>Sphingobacteriaceae</taxon>
        <taxon>Sphingobacterium</taxon>
    </lineage>
</organism>
<evidence type="ECO:0000313" key="1">
    <source>
        <dbReference type="EMBL" id="MBD1432362.1"/>
    </source>
</evidence>
<reference evidence="1 2" key="1">
    <citation type="submission" date="2020-08" db="EMBL/GenBank/DDBJ databases">
        <title>Sphingobacterium sp. DN00404 isolated from aquaculture water.</title>
        <authorList>
            <person name="Zhang M."/>
        </authorList>
    </citation>
    <scope>NUCLEOTIDE SEQUENCE [LARGE SCALE GENOMIC DNA]</scope>
    <source>
        <strain evidence="1 2">DN00404</strain>
    </source>
</reference>
<evidence type="ECO:0008006" key="3">
    <source>
        <dbReference type="Google" id="ProtNLM"/>
    </source>
</evidence>
<gene>
    <name evidence="1" type="ORF">H8B06_05960</name>
</gene>
<name>A0ABR7YM25_9SPHI</name>
<protein>
    <recommendedName>
        <fullName evidence="3">SIR2-like domain-containing protein</fullName>
    </recommendedName>
</protein>
<dbReference type="RefSeq" id="WP_190993393.1">
    <property type="nucleotide sequence ID" value="NZ_JACOIK010000004.1"/>
</dbReference>
<keyword evidence="2" id="KW-1185">Reference proteome</keyword>
<dbReference type="Proteomes" id="UP000602759">
    <property type="component" value="Unassembled WGS sequence"/>
</dbReference>
<comment type="caution">
    <text evidence="1">The sequence shown here is derived from an EMBL/GenBank/DDBJ whole genome shotgun (WGS) entry which is preliminary data.</text>
</comment>
<sequence>MKQTLLFGNGINYLSENFISWKELLEIIKGENLFENGKLPNTMIYERGIIGNPVSFDTLSKKEGFIKEQIAKRLSTHPTNKYYFDFFRLGFQNYLTTNYDYTFINSLKEEISFEITEKSTEGVYSVRRKKTIVTENKEFDIWHIHGEINTIPSIMLGLDHYCGSIGKIDSYVKGNYTYQLNNQKVGTKSISDKLKSGEFDGISWIELFFNSDIHIVGFGFDYSEIDLWWILNKRARMMLSNNSEKQIKNTIYYYTTEEDKDQTELLKSLNVKLVYIKKDSTKNPYPQAYKKIISSIRKNIA</sequence>
<accession>A0ABR7YM25</accession>
<evidence type="ECO:0000313" key="2">
    <source>
        <dbReference type="Proteomes" id="UP000602759"/>
    </source>
</evidence>
<proteinExistence type="predicted"/>
<dbReference type="EMBL" id="JACOIK010000004">
    <property type="protein sequence ID" value="MBD1432362.1"/>
    <property type="molecule type" value="Genomic_DNA"/>
</dbReference>